<keyword evidence="3" id="KW-0716">Sensory transduction</keyword>
<dbReference type="PRINTS" id="PR00237">
    <property type="entry name" value="GPCRRHODOPSN"/>
</dbReference>
<keyword evidence="11" id="KW-1185">Reference proteome</keyword>
<dbReference type="Pfam" id="PF13853">
    <property type="entry name" value="7tm_4"/>
    <property type="match status" value="1"/>
</dbReference>
<dbReference type="PRINTS" id="PR00245">
    <property type="entry name" value="OLFACTORYR"/>
</dbReference>
<evidence type="ECO:0000256" key="6">
    <source>
        <dbReference type="ARBA" id="ARBA00022989"/>
    </source>
</evidence>
<dbReference type="InParanoid" id="A0A6P9D6W2"/>
<proteinExistence type="predicted"/>
<dbReference type="InterPro" id="IPR000276">
    <property type="entry name" value="GPCR_Rhodpsn"/>
</dbReference>
<accession>A0A6P9D6W2</accession>
<dbReference type="RefSeq" id="XP_034291848.1">
    <property type="nucleotide sequence ID" value="XM_034435957.1"/>
</dbReference>
<gene>
    <name evidence="12" type="primary">LOC117676473</name>
</gene>
<feature type="transmembrane region" description="Helical" evidence="9">
    <location>
        <begin position="288"/>
        <end position="310"/>
    </location>
</feature>
<protein>
    <submittedName>
        <fullName evidence="12">Olfactory receptor 52P1-like</fullName>
    </submittedName>
</protein>
<evidence type="ECO:0000256" key="8">
    <source>
        <dbReference type="ARBA" id="ARBA00023224"/>
    </source>
</evidence>
<comment type="subcellular location">
    <subcellularLocation>
        <location evidence="2">Membrane</location>
        <topology evidence="2">Multi-pass membrane protein</topology>
    </subcellularLocation>
</comment>
<evidence type="ECO:0000256" key="5">
    <source>
        <dbReference type="ARBA" id="ARBA00022725"/>
    </source>
</evidence>
<keyword evidence="8" id="KW-0807">Transducer</keyword>
<dbReference type="InterPro" id="IPR000725">
    <property type="entry name" value="Olfact_rcpt"/>
</dbReference>
<dbReference type="SUPFAM" id="SSF81321">
    <property type="entry name" value="Family A G protein-coupled receptor-like"/>
    <property type="match status" value="1"/>
</dbReference>
<feature type="transmembrane region" description="Helical" evidence="9">
    <location>
        <begin position="114"/>
        <end position="136"/>
    </location>
</feature>
<evidence type="ECO:0000256" key="1">
    <source>
        <dbReference type="ARBA" id="ARBA00002936"/>
    </source>
</evidence>
<dbReference type="InterPro" id="IPR050402">
    <property type="entry name" value="OR51/52/56-like"/>
</dbReference>
<dbReference type="AlphaFoldDB" id="A0A6P9D6W2"/>
<evidence type="ECO:0000256" key="3">
    <source>
        <dbReference type="ARBA" id="ARBA00022606"/>
    </source>
</evidence>
<dbReference type="GO" id="GO:0005886">
    <property type="term" value="C:plasma membrane"/>
    <property type="evidence" value="ECO:0007669"/>
    <property type="project" value="TreeGrafter"/>
</dbReference>
<dbReference type="GO" id="GO:0004930">
    <property type="term" value="F:G protein-coupled receptor activity"/>
    <property type="evidence" value="ECO:0007669"/>
    <property type="project" value="InterPro"/>
</dbReference>
<dbReference type="GO" id="GO:0004984">
    <property type="term" value="F:olfactory receptor activity"/>
    <property type="evidence" value="ECO:0007669"/>
    <property type="project" value="InterPro"/>
</dbReference>
<dbReference type="Proteomes" id="UP001652622">
    <property type="component" value="Unplaced"/>
</dbReference>
<feature type="transmembrane region" description="Helical" evidence="9">
    <location>
        <begin position="213"/>
        <end position="237"/>
    </location>
</feature>
<name>A0A6P9D6W2_PANGU</name>
<dbReference type="Gene3D" id="1.20.1070.10">
    <property type="entry name" value="Rhodopsin 7-helix transmembrane proteins"/>
    <property type="match status" value="1"/>
</dbReference>
<evidence type="ECO:0000313" key="11">
    <source>
        <dbReference type="Proteomes" id="UP001652622"/>
    </source>
</evidence>
<feature type="transmembrane region" description="Helical" evidence="9">
    <location>
        <begin position="76"/>
        <end position="94"/>
    </location>
</feature>
<feature type="transmembrane region" description="Helical" evidence="9">
    <location>
        <begin position="156"/>
        <end position="174"/>
    </location>
</feature>
<dbReference type="KEGG" id="pgut:117676473"/>
<feature type="domain" description="G-protein coupled receptors family 1 profile" evidence="10">
    <location>
        <begin position="57"/>
        <end position="308"/>
    </location>
</feature>
<dbReference type="OMA" id="IKLVCTE"/>
<evidence type="ECO:0000259" key="10">
    <source>
        <dbReference type="PROSITE" id="PS50262"/>
    </source>
</evidence>
<feature type="transmembrane region" description="Helical" evidence="9">
    <location>
        <begin position="39"/>
        <end position="64"/>
    </location>
</feature>
<keyword evidence="4 9" id="KW-0812">Transmembrane</keyword>
<dbReference type="FunFam" id="1.20.1070.10:FF:000006">
    <property type="entry name" value="Olfactory receptor"/>
    <property type="match status" value="1"/>
</dbReference>
<keyword evidence="5" id="KW-0552">Olfaction</keyword>
<keyword evidence="7 9" id="KW-0472">Membrane</keyword>
<keyword evidence="6 9" id="KW-1133">Transmembrane helix</keyword>
<organism evidence="11 12">
    <name type="scientific">Pantherophis guttatus</name>
    <name type="common">Corn snake</name>
    <name type="synonym">Elaphe guttata</name>
    <dbReference type="NCBI Taxonomy" id="94885"/>
    <lineage>
        <taxon>Eukaryota</taxon>
        <taxon>Metazoa</taxon>
        <taxon>Chordata</taxon>
        <taxon>Craniata</taxon>
        <taxon>Vertebrata</taxon>
        <taxon>Euteleostomi</taxon>
        <taxon>Lepidosauria</taxon>
        <taxon>Squamata</taxon>
        <taxon>Bifurcata</taxon>
        <taxon>Unidentata</taxon>
        <taxon>Episquamata</taxon>
        <taxon>Toxicofera</taxon>
        <taxon>Serpentes</taxon>
        <taxon>Colubroidea</taxon>
        <taxon>Colubridae</taxon>
        <taxon>Colubrinae</taxon>
        <taxon>Pantherophis</taxon>
    </lineage>
</organism>
<sequence length="348" mass="39304">MCKDCRRPKEDWLIKVSFHDPCELPGSFILLGIPGLQDFHVWIAIPFCSIYVISLLGNILLLGVIKSEPSLHEPMYLFLCMVAVADLTISTSAVPKMLSIFWFQDSSIRANACLTQMFFIHSVSTMESGFFAAMAFDRYVAICNPLRHSVILTHRVIAMVGLTILVRATVLFSPHPFLLKWLPFCKGNTIAHTYCEFMSLVKLACSDTRITNIFSLTMALLTGGLDFLFIVTSYILILQTVFRLPAKEARMKSLSTCGSHFCVILISYTPAFFSFFTHRFGHGITPGVHIIIANIYVLVPPMMNPIIYGARTKKIREVLLQTFWISFSEDQRKGKIPSLFRILGILKQ</sequence>
<feature type="transmembrane region" description="Helical" evidence="9">
    <location>
        <begin position="258"/>
        <end position="276"/>
    </location>
</feature>
<comment type="function">
    <text evidence="1">Odorant receptor.</text>
</comment>
<dbReference type="InterPro" id="IPR017452">
    <property type="entry name" value="GPCR_Rhodpsn_7TM"/>
</dbReference>
<dbReference type="PROSITE" id="PS50262">
    <property type="entry name" value="G_PROTEIN_RECEP_F1_2"/>
    <property type="match status" value="1"/>
</dbReference>
<evidence type="ECO:0000313" key="12">
    <source>
        <dbReference type="RefSeq" id="XP_034291848.1"/>
    </source>
</evidence>
<dbReference type="GeneID" id="117676473"/>
<evidence type="ECO:0000256" key="9">
    <source>
        <dbReference type="SAM" id="Phobius"/>
    </source>
</evidence>
<dbReference type="PANTHER" id="PTHR26450">
    <property type="entry name" value="OLFACTORY RECEPTOR 56B1-RELATED"/>
    <property type="match status" value="1"/>
</dbReference>
<dbReference type="PANTHER" id="PTHR26450:SF70">
    <property type="entry name" value="OLFACTORY RECEPTOR MOR24-2"/>
    <property type="match status" value="1"/>
</dbReference>
<evidence type="ECO:0000256" key="2">
    <source>
        <dbReference type="ARBA" id="ARBA00004141"/>
    </source>
</evidence>
<dbReference type="CDD" id="cd15951">
    <property type="entry name" value="7tmA_OR52R_52L-like"/>
    <property type="match status" value="1"/>
</dbReference>
<reference evidence="12" key="1">
    <citation type="submission" date="2025-08" db="UniProtKB">
        <authorList>
            <consortium name="RefSeq"/>
        </authorList>
    </citation>
    <scope>IDENTIFICATION</scope>
    <source>
        <tissue evidence="12">Blood</tissue>
    </source>
</reference>
<evidence type="ECO:0000256" key="7">
    <source>
        <dbReference type="ARBA" id="ARBA00023136"/>
    </source>
</evidence>
<evidence type="ECO:0000256" key="4">
    <source>
        <dbReference type="ARBA" id="ARBA00022692"/>
    </source>
</evidence>